<comment type="caution">
    <text evidence="6">The sequence shown here is derived from an EMBL/GenBank/DDBJ whole genome shotgun (WGS) entry which is preliminary data.</text>
</comment>
<evidence type="ECO:0000256" key="4">
    <source>
        <dbReference type="ARBA" id="ARBA00023163"/>
    </source>
</evidence>
<organism evidence="6 7">
    <name type="scientific">Paenibacillus amylolyticus</name>
    <dbReference type="NCBI Taxonomy" id="1451"/>
    <lineage>
        <taxon>Bacteria</taxon>
        <taxon>Bacillati</taxon>
        <taxon>Bacillota</taxon>
        <taxon>Bacilli</taxon>
        <taxon>Bacillales</taxon>
        <taxon>Paenibacillaceae</taxon>
        <taxon>Paenibacillus</taxon>
    </lineage>
</organism>
<keyword evidence="4" id="KW-0804">Transcription</keyword>
<evidence type="ECO:0000313" key="6">
    <source>
        <dbReference type="EMBL" id="MDR6724393.1"/>
    </source>
</evidence>
<dbReference type="AlphaFoldDB" id="A0AAP5H433"/>
<dbReference type="InterPro" id="IPR005119">
    <property type="entry name" value="LysR_subst-bd"/>
</dbReference>
<evidence type="ECO:0000256" key="3">
    <source>
        <dbReference type="ARBA" id="ARBA00023125"/>
    </source>
</evidence>
<dbReference type="SUPFAM" id="SSF46785">
    <property type="entry name" value="Winged helix' DNA-binding domain"/>
    <property type="match status" value="1"/>
</dbReference>
<dbReference type="Proteomes" id="UP001254832">
    <property type="component" value="Unassembled WGS sequence"/>
</dbReference>
<dbReference type="InterPro" id="IPR036390">
    <property type="entry name" value="WH_DNA-bd_sf"/>
</dbReference>
<feature type="domain" description="HTH lysR-type" evidence="5">
    <location>
        <begin position="8"/>
        <end position="62"/>
    </location>
</feature>
<dbReference type="InterPro" id="IPR036388">
    <property type="entry name" value="WH-like_DNA-bd_sf"/>
</dbReference>
<protein>
    <submittedName>
        <fullName evidence="6">DNA-binding transcriptional LysR family regulator</fullName>
    </submittedName>
</protein>
<dbReference type="PANTHER" id="PTHR30126:SF40">
    <property type="entry name" value="HTH-TYPE TRANSCRIPTIONAL REGULATOR GLTR"/>
    <property type="match status" value="1"/>
</dbReference>
<keyword evidence="2" id="KW-0805">Transcription regulation</keyword>
<dbReference type="PANTHER" id="PTHR30126">
    <property type="entry name" value="HTH-TYPE TRANSCRIPTIONAL REGULATOR"/>
    <property type="match status" value="1"/>
</dbReference>
<dbReference type="CDD" id="cd05466">
    <property type="entry name" value="PBP2_LTTR_substrate"/>
    <property type="match status" value="1"/>
</dbReference>
<dbReference type="GO" id="GO:0003700">
    <property type="term" value="F:DNA-binding transcription factor activity"/>
    <property type="evidence" value="ECO:0007669"/>
    <property type="project" value="InterPro"/>
</dbReference>
<name>A0AAP5H433_PAEAM</name>
<dbReference type="Gene3D" id="1.10.10.10">
    <property type="entry name" value="Winged helix-like DNA-binding domain superfamily/Winged helix DNA-binding domain"/>
    <property type="match status" value="1"/>
</dbReference>
<dbReference type="InterPro" id="IPR000847">
    <property type="entry name" value="LysR_HTH_N"/>
</dbReference>
<gene>
    <name evidence="6" type="ORF">J2W91_002861</name>
</gene>
<dbReference type="PROSITE" id="PS50931">
    <property type="entry name" value="HTH_LYSR"/>
    <property type="match status" value="1"/>
</dbReference>
<evidence type="ECO:0000259" key="5">
    <source>
        <dbReference type="PROSITE" id="PS50931"/>
    </source>
</evidence>
<dbReference type="Pfam" id="PF00126">
    <property type="entry name" value="HTH_1"/>
    <property type="match status" value="1"/>
</dbReference>
<reference evidence="6" key="1">
    <citation type="submission" date="2023-07" db="EMBL/GenBank/DDBJ databases">
        <title>Sorghum-associated microbial communities from plants grown in Nebraska, USA.</title>
        <authorList>
            <person name="Schachtman D."/>
        </authorList>
    </citation>
    <scope>NUCLEOTIDE SEQUENCE</scope>
    <source>
        <strain evidence="6">BE80</strain>
    </source>
</reference>
<dbReference type="Gene3D" id="3.40.190.10">
    <property type="entry name" value="Periplasmic binding protein-like II"/>
    <property type="match status" value="2"/>
</dbReference>
<proteinExistence type="inferred from homology"/>
<accession>A0AAP5H433</accession>
<dbReference type="Pfam" id="PF03466">
    <property type="entry name" value="LysR_substrate"/>
    <property type="match status" value="1"/>
</dbReference>
<dbReference type="RefSeq" id="WP_056691219.1">
    <property type="nucleotide sequence ID" value="NZ_JAVDTR010000007.1"/>
</dbReference>
<dbReference type="GO" id="GO:0000976">
    <property type="term" value="F:transcription cis-regulatory region binding"/>
    <property type="evidence" value="ECO:0007669"/>
    <property type="project" value="TreeGrafter"/>
</dbReference>
<evidence type="ECO:0000313" key="7">
    <source>
        <dbReference type="Proteomes" id="UP001254832"/>
    </source>
</evidence>
<comment type="similarity">
    <text evidence="1">Belongs to the LysR transcriptional regulatory family.</text>
</comment>
<evidence type="ECO:0000256" key="2">
    <source>
        <dbReference type="ARBA" id="ARBA00023015"/>
    </source>
</evidence>
<keyword evidence="3 6" id="KW-0238">DNA-binding</keyword>
<evidence type="ECO:0000256" key="1">
    <source>
        <dbReference type="ARBA" id="ARBA00009437"/>
    </source>
</evidence>
<dbReference type="EMBL" id="JAVDTR010000007">
    <property type="protein sequence ID" value="MDR6724393.1"/>
    <property type="molecule type" value="Genomic_DNA"/>
</dbReference>
<dbReference type="SUPFAM" id="SSF53850">
    <property type="entry name" value="Periplasmic binding protein-like II"/>
    <property type="match status" value="1"/>
</dbReference>
<sequence>MLETLEGRSLLTFLTVLEEGSFSRAAEKLGYVQSTVTSQIQLLEQSCNKKLFHRLPRGVKPTEAGEQFALYARKFVQLGYSLEEALENLDHPRGTMRLGSLESFLVTRMSDFMHSFFTKYTEIHLLLETGFQADIVEQIQSHVLDFGIVPVDPKKEDLIFEPLIEEEMIVVASKNLARLIENEGWENTSGIQMIGFGSRCVYHTEGLKLLNEMGLPSGIRSTGFASTELVRQVVTCGLGVALVPKITMAQELAEGSVISLPMPRKVTFVHGIVRHKKHVLNTPSKVFYRALIEYFSNRTSIEPI</sequence>